<dbReference type="AlphaFoldDB" id="A0A7V5NY59"/>
<dbReference type="NCBIfam" id="TIGR01987">
    <property type="entry name" value="HI0074"/>
    <property type="match status" value="1"/>
</dbReference>
<reference evidence="1" key="1">
    <citation type="journal article" date="2020" name="mSystems">
        <title>Genome- and Community-Level Interaction Insights into Carbon Utilization and Element Cycling Functions of Hydrothermarchaeota in Hydrothermal Sediment.</title>
        <authorList>
            <person name="Zhou Z."/>
            <person name="Liu Y."/>
            <person name="Xu W."/>
            <person name="Pan J."/>
            <person name="Luo Z.H."/>
            <person name="Li M."/>
        </authorList>
    </citation>
    <scope>NUCLEOTIDE SEQUENCE [LARGE SCALE GENOMIC DNA]</scope>
    <source>
        <strain evidence="1">HyVt-533</strain>
    </source>
</reference>
<gene>
    <name evidence="1" type="ORF">ENJ96_00140</name>
</gene>
<dbReference type="InterPro" id="IPR010235">
    <property type="entry name" value="HepT"/>
</dbReference>
<evidence type="ECO:0000313" key="1">
    <source>
        <dbReference type="EMBL" id="HHI96246.1"/>
    </source>
</evidence>
<organism evidence="1">
    <name type="scientific">Thermodesulfatator atlanticus</name>
    <dbReference type="NCBI Taxonomy" id="501497"/>
    <lineage>
        <taxon>Bacteria</taxon>
        <taxon>Pseudomonadati</taxon>
        <taxon>Thermodesulfobacteriota</taxon>
        <taxon>Thermodesulfobacteria</taxon>
        <taxon>Thermodesulfobacteriales</taxon>
        <taxon>Thermodesulfatatoraceae</taxon>
        <taxon>Thermodesulfatator</taxon>
    </lineage>
</organism>
<dbReference type="SUPFAM" id="SSF81593">
    <property type="entry name" value="Nucleotidyltransferase substrate binding subunit/domain"/>
    <property type="match status" value="1"/>
</dbReference>
<proteinExistence type="predicted"/>
<dbReference type="Gene3D" id="1.20.120.330">
    <property type="entry name" value="Nucleotidyltransferases domain 2"/>
    <property type="match status" value="1"/>
</dbReference>
<dbReference type="EMBL" id="DROK01000004">
    <property type="protein sequence ID" value="HHI96246.1"/>
    <property type="molecule type" value="Genomic_DNA"/>
</dbReference>
<sequence length="70" mass="8187">MRSNCASPRRCIKEAFRAGLIDDEILLDMLEDRNRCSHIYDESTVKENYERIVKIYVPTLESILKGIKIN</sequence>
<protein>
    <recommendedName>
        <fullName evidence="2">Nucleotidyltransferase</fullName>
    </recommendedName>
</protein>
<evidence type="ECO:0008006" key="2">
    <source>
        <dbReference type="Google" id="ProtNLM"/>
    </source>
</evidence>
<accession>A0A7V5NY59</accession>
<dbReference type="Proteomes" id="UP000886101">
    <property type="component" value="Unassembled WGS sequence"/>
</dbReference>
<comment type="caution">
    <text evidence="1">The sequence shown here is derived from an EMBL/GenBank/DDBJ whole genome shotgun (WGS) entry which is preliminary data.</text>
</comment>
<name>A0A7V5NY59_9BACT</name>
<dbReference type="Pfam" id="PF08780">
    <property type="entry name" value="NTase_sub_bind"/>
    <property type="match status" value="1"/>
</dbReference>